<dbReference type="Pfam" id="PF04290">
    <property type="entry name" value="DctQ"/>
    <property type="match status" value="1"/>
</dbReference>
<organism evidence="10">
    <name type="scientific">marine sediment metagenome</name>
    <dbReference type="NCBI Taxonomy" id="412755"/>
    <lineage>
        <taxon>unclassified sequences</taxon>
        <taxon>metagenomes</taxon>
        <taxon>ecological metagenomes</taxon>
    </lineage>
</organism>
<feature type="domain" description="Tripartite ATP-independent periplasmic transporters DctQ component" evidence="9">
    <location>
        <begin position="23"/>
        <end position="148"/>
    </location>
</feature>
<proteinExistence type="predicted"/>
<evidence type="ECO:0000256" key="1">
    <source>
        <dbReference type="ARBA" id="ARBA00004429"/>
    </source>
</evidence>
<dbReference type="AlphaFoldDB" id="X1UXU5"/>
<reference evidence="10" key="1">
    <citation type="journal article" date="2014" name="Front. Microbiol.">
        <title>High frequency of phylogenetically diverse reductive dehalogenase-homologous genes in deep subseafloor sedimentary metagenomes.</title>
        <authorList>
            <person name="Kawai M."/>
            <person name="Futagami T."/>
            <person name="Toyoda A."/>
            <person name="Takaki Y."/>
            <person name="Nishi S."/>
            <person name="Hori S."/>
            <person name="Arai W."/>
            <person name="Tsubouchi T."/>
            <person name="Morono Y."/>
            <person name="Uchiyama I."/>
            <person name="Ito T."/>
            <person name="Fujiyama A."/>
            <person name="Inagaki F."/>
            <person name="Takami H."/>
        </authorList>
    </citation>
    <scope>NUCLEOTIDE SEQUENCE</scope>
    <source>
        <strain evidence="10">Expedition CK06-06</strain>
    </source>
</reference>
<evidence type="ECO:0000256" key="4">
    <source>
        <dbReference type="ARBA" id="ARBA00022519"/>
    </source>
</evidence>
<keyword evidence="7 8" id="KW-0472">Membrane</keyword>
<dbReference type="GO" id="GO:0005886">
    <property type="term" value="C:plasma membrane"/>
    <property type="evidence" value="ECO:0007669"/>
    <property type="project" value="UniProtKB-SubCell"/>
</dbReference>
<dbReference type="EMBL" id="BARW01033313">
    <property type="protein sequence ID" value="GAJ08402.1"/>
    <property type="molecule type" value="Genomic_DNA"/>
</dbReference>
<dbReference type="PANTHER" id="PTHR35011">
    <property type="entry name" value="2,3-DIKETO-L-GULONATE TRAP TRANSPORTER SMALL PERMEASE PROTEIN YIAM"/>
    <property type="match status" value="1"/>
</dbReference>
<comment type="caution">
    <text evidence="10">The sequence shown here is derived from an EMBL/GenBank/DDBJ whole genome shotgun (WGS) entry which is preliminary data.</text>
</comment>
<evidence type="ECO:0000256" key="6">
    <source>
        <dbReference type="ARBA" id="ARBA00022989"/>
    </source>
</evidence>
<dbReference type="InterPro" id="IPR007387">
    <property type="entry name" value="TRAP_DctQ"/>
</dbReference>
<dbReference type="InterPro" id="IPR055348">
    <property type="entry name" value="DctQ"/>
</dbReference>
<keyword evidence="3" id="KW-1003">Cell membrane</keyword>
<evidence type="ECO:0000256" key="7">
    <source>
        <dbReference type="ARBA" id="ARBA00023136"/>
    </source>
</evidence>
<evidence type="ECO:0000313" key="10">
    <source>
        <dbReference type="EMBL" id="GAJ08402.1"/>
    </source>
</evidence>
<keyword evidence="6 8" id="KW-1133">Transmembrane helix</keyword>
<feature type="transmembrane region" description="Helical" evidence="8">
    <location>
        <begin position="114"/>
        <end position="139"/>
    </location>
</feature>
<name>X1UXU5_9ZZZZ</name>
<evidence type="ECO:0000256" key="2">
    <source>
        <dbReference type="ARBA" id="ARBA00022448"/>
    </source>
</evidence>
<keyword evidence="4" id="KW-0997">Cell inner membrane</keyword>
<gene>
    <name evidence="10" type="ORF">S12H4_52491</name>
</gene>
<accession>X1UXU5</accession>
<evidence type="ECO:0000259" key="9">
    <source>
        <dbReference type="Pfam" id="PF04290"/>
    </source>
</evidence>
<comment type="subcellular location">
    <subcellularLocation>
        <location evidence="1">Cell inner membrane</location>
        <topology evidence="1">Multi-pass membrane protein</topology>
    </subcellularLocation>
</comment>
<protein>
    <recommendedName>
        <fullName evidence="9">Tripartite ATP-independent periplasmic transporters DctQ component domain-containing protein</fullName>
    </recommendedName>
</protein>
<sequence>MKHINAFISVLSGGLVCFIGLGLLVDFITRIIKKPVPWVTEGVVFALVVIIFLGLSHCEEKHFHVKADVLIVRLPLELRHVANLFGYFVALFTLAMVSYAAGTEALISTRTHEVVGALVCIPVYPVKIVLFIGCVFYWIQLLLNSIQESRQMRVLQD</sequence>
<feature type="transmembrane region" description="Helical" evidence="8">
    <location>
        <begin position="36"/>
        <end position="55"/>
    </location>
</feature>
<feature type="transmembrane region" description="Helical" evidence="8">
    <location>
        <begin position="6"/>
        <end position="29"/>
    </location>
</feature>
<keyword evidence="5 8" id="KW-0812">Transmembrane</keyword>
<evidence type="ECO:0000256" key="3">
    <source>
        <dbReference type="ARBA" id="ARBA00022475"/>
    </source>
</evidence>
<evidence type="ECO:0000256" key="8">
    <source>
        <dbReference type="SAM" id="Phobius"/>
    </source>
</evidence>
<feature type="transmembrane region" description="Helical" evidence="8">
    <location>
        <begin position="84"/>
        <end position="102"/>
    </location>
</feature>
<evidence type="ECO:0000256" key="5">
    <source>
        <dbReference type="ARBA" id="ARBA00022692"/>
    </source>
</evidence>
<keyword evidence="2" id="KW-0813">Transport</keyword>